<dbReference type="AlphaFoldDB" id="A0A4Z1DZI7"/>
<dbReference type="GO" id="GO:0051301">
    <property type="term" value="P:cell division"/>
    <property type="evidence" value="ECO:0007669"/>
    <property type="project" value="InterPro"/>
</dbReference>
<reference evidence="3 4" key="1">
    <citation type="submission" date="2019-04" db="EMBL/GenBank/DDBJ databases">
        <title>Genome sequencing of Streptococcus rubneri DSM 26920(T).</title>
        <authorList>
            <person name="Kook J.-K."/>
            <person name="Park S.-N."/>
            <person name="Lim Y.K."/>
        </authorList>
    </citation>
    <scope>NUCLEOTIDE SEQUENCE [LARGE SCALE GENOMIC DNA]</scope>
    <source>
        <strain evidence="3 4">DSM 26920</strain>
    </source>
</reference>
<protein>
    <submittedName>
        <fullName evidence="3">Septum formation initiator family protein</fullName>
    </submittedName>
</protein>
<dbReference type="RefSeq" id="WP_135783073.1">
    <property type="nucleotide sequence ID" value="NZ_JADMRL010000003.1"/>
</dbReference>
<dbReference type="InterPro" id="IPR007060">
    <property type="entry name" value="FtsL/DivIC"/>
</dbReference>
<gene>
    <name evidence="3" type="ORF">E5S68_08115</name>
</gene>
<accession>A0A4Z1DZI7</accession>
<keyword evidence="2" id="KW-1133">Transmembrane helix</keyword>
<dbReference type="Proteomes" id="UP000297986">
    <property type="component" value="Unassembled WGS sequence"/>
</dbReference>
<sequence length="122" mass="14945">MPKNIVQMNNQYIQDEHQRRKYHDEERKKRNRFMGWVLILIILLFILPTYNLAQSYQTLQERKQQYVQLQEKYQQTIEEKEYQKDIAAKLKDDEYAAKYARAKYSFSKDGEYVYTIPNLLPK</sequence>
<proteinExistence type="predicted"/>
<evidence type="ECO:0000313" key="3">
    <source>
        <dbReference type="EMBL" id="TGN92850.1"/>
    </source>
</evidence>
<dbReference type="PANTHER" id="PTHR40027:SF1">
    <property type="entry name" value="CELL DIVISION PROTEIN DIVIC"/>
    <property type="match status" value="1"/>
</dbReference>
<comment type="caution">
    <text evidence="3">The sequence shown here is derived from an EMBL/GenBank/DDBJ whole genome shotgun (WGS) entry which is preliminary data.</text>
</comment>
<feature type="coiled-coil region" evidence="1">
    <location>
        <begin position="52"/>
        <end position="79"/>
    </location>
</feature>
<dbReference type="EMBL" id="SRRP01000001">
    <property type="protein sequence ID" value="TGN92850.1"/>
    <property type="molecule type" value="Genomic_DNA"/>
</dbReference>
<name>A0A4Z1DZI7_9STRE</name>
<evidence type="ECO:0000256" key="2">
    <source>
        <dbReference type="SAM" id="Phobius"/>
    </source>
</evidence>
<dbReference type="PANTHER" id="PTHR40027">
    <property type="entry name" value="CELL DIVISION PROTEIN DIVIC"/>
    <property type="match status" value="1"/>
</dbReference>
<dbReference type="InterPro" id="IPR039076">
    <property type="entry name" value="DivIC"/>
</dbReference>
<dbReference type="Pfam" id="PF04977">
    <property type="entry name" value="DivIC"/>
    <property type="match status" value="1"/>
</dbReference>
<evidence type="ECO:0000313" key="4">
    <source>
        <dbReference type="Proteomes" id="UP000297986"/>
    </source>
</evidence>
<keyword evidence="2" id="KW-0812">Transmembrane</keyword>
<evidence type="ECO:0000256" key="1">
    <source>
        <dbReference type="SAM" id="Coils"/>
    </source>
</evidence>
<dbReference type="OrthoDB" id="2242646at2"/>
<organism evidence="3 4">
    <name type="scientific">Streptococcus rubneri</name>
    <dbReference type="NCBI Taxonomy" id="1234680"/>
    <lineage>
        <taxon>Bacteria</taxon>
        <taxon>Bacillati</taxon>
        <taxon>Bacillota</taxon>
        <taxon>Bacilli</taxon>
        <taxon>Lactobacillales</taxon>
        <taxon>Streptococcaceae</taxon>
        <taxon>Streptococcus</taxon>
    </lineage>
</organism>
<keyword evidence="2" id="KW-0472">Membrane</keyword>
<keyword evidence="4" id="KW-1185">Reference proteome</keyword>
<keyword evidence="1" id="KW-0175">Coiled coil</keyword>
<feature type="transmembrane region" description="Helical" evidence="2">
    <location>
        <begin position="33"/>
        <end position="53"/>
    </location>
</feature>